<dbReference type="InterPro" id="IPR029061">
    <property type="entry name" value="THDP-binding"/>
</dbReference>
<dbReference type="InterPro" id="IPR032106">
    <property type="entry name" value="2-oxogl_dehyd_N"/>
</dbReference>
<dbReference type="SMART" id="SM00861">
    <property type="entry name" value="Transket_pyr"/>
    <property type="match status" value="1"/>
</dbReference>
<dbReference type="InterPro" id="IPR011603">
    <property type="entry name" value="2oxoglutarate_DH_E1"/>
</dbReference>
<keyword evidence="9" id="KW-1185">Reference proteome</keyword>
<comment type="function">
    <text evidence="2">E1 component of the 2-oxoglutarate dehydrogenase (OGDH) complex which catalyzes the decarboxylation of 2-oxoglutarate, the first step in the conversion of 2-oxoglutarate to succinyl-CoA and CO(2).</text>
</comment>
<dbReference type="Gene3D" id="3.40.50.970">
    <property type="match status" value="1"/>
</dbReference>
<dbReference type="GO" id="GO:0004591">
    <property type="term" value="F:oxoglutarate dehydrogenase (succinyl-transferring) activity"/>
    <property type="evidence" value="ECO:0007669"/>
    <property type="project" value="UniProtKB-EC"/>
</dbReference>
<protein>
    <recommendedName>
        <fullName evidence="4">oxoglutarate dehydrogenase (succinyl-transferring)</fullName>
        <ecNumber evidence="4">1.2.4.2</ecNumber>
    </recommendedName>
</protein>
<evidence type="ECO:0000256" key="3">
    <source>
        <dbReference type="ARBA" id="ARBA00006936"/>
    </source>
</evidence>
<dbReference type="Pfam" id="PF16078">
    <property type="entry name" value="2-oxogl_dehyd_N"/>
    <property type="match status" value="1"/>
</dbReference>
<dbReference type="InterPro" id="IPR005475">
    <property type="entry name" value="Transketolase-like_Pyr-bd"/>
</dbReference>
<dbReference type="EC" id="1.2.4.2" evidence="4"/>
<dbReference type="Gene3D" id="3.40.50.11610">
    <property type="entry name" value="Multifunctional 2-oxoglutarate metabolism enzyme, C-terminal domain"/>
    <property type="match status" value="1"/>
</dbReference>
<dbReference type="NCBIfam" id="NF008907">
    <property type="entry name" value="PRK12270.1"/>
    <property type="match status" value="1"/>
</dbReference>
<proteinExistence type="inferred from homology"/>
<comment type="caution">
    <text evidence="8">The sequence shown here is derived from an EMBL/GenBank/DDBJ whole genome shotgun (WGS) entry which is preliminary data.</text>
</comment>
<evidence type="ECO:0000259" key="7">
    <source>
        <dbReference type="SMART" id="SM00861"/>
    </source>
</evidence>
<dbReference type="Proteomes" id="UP001595907">
    <property type="component" value="Unassembled WGS sequence"/>
</dbReference>
<dbReference type="PANTHER" id="PTHR23152">
    <property type="entry name" value="2-OXOGLUTARATE DEHYDROGENASE"/>
    <property type="match status" value="1"/>
</dbReference>
<sequence>MKDFQYITSSHPSYVENLYNDYIKNPESVDAEFKKFFEGFDFAVNNGIATKQTSSVTNNVAITNLDKEFAVYQLIQAYRKKGHLVAQTNPIRERKNRHANIALADLGLSEADLNTTFEAGKFLNLGKATLQQIVDHLKKSYTHHVGVEYSALNDLKKIHWLANEMEVNFHQPIAIKQKRRILQKLNEGVMFEKFLHTKYIGQKRFSLEGGESTIAALDAIINTAAKEGVKETVIGMAHRGRLNVLANILGKTYEQIFTEFEGTATPDTTMGSGDVKYHLGFSSEVETFDGEKIHLKLTPNPSHLETVDPVVIGYVRSKADVLYNSDFDKVLPILIHGDSSVAGQGVVYEVLQMSDLKGYYTGGTIHFVINNQIGFTTDFDDARSADYCTSVAAMVQAPVLHVNGDDPEAVVKVAEIATRYRQTFNSDIFIDMVCFRRHGHNEGDEPKFTQPKLYQLIDKHMNAREVYTQYLIENGEPDAKALAKEMEQTFLAQLQERLDEVKQHPLPYTYQKPEEWWNQLRKATADDFVRSPITAIKEEQVKQLFDGLMKWPEGFKPLKKVEKLIADKVKLFADAQKIDWATAELMAYASLLLDGNDVRMSGQDVKRGTFSHRHAVIYDENTNEGYNRLNHFNETQSPFRIYNSLLSEYAVLGFEYGYALANPNALVLWEAQFGDFVNGAQIIIDQFIAAAETKWQRMNGLVMLLPHGYEGQGPEHSSARLERFLQQCAELNIVVTNITTAANFFHMLRRQLAWPFRKPLINFSPKANLRLPATYSAVTEFTEGGFKEVIDDVSNIDSTAVTKVLLCTGKIYFDLADRRDKDQRKDVAIIRLEQLYPLPQHQLDELYKKYSKAIWYWVQEEPLNMGAASYLRMNVEGINFHIISRKASASTASGYSKIHAKEQAEIIDTAFSI</sequence>
<dbReference type="SUPFAM" id="SSF52518">
    <property type="entry name" value="Thiamin diphosphate-binding fold (THDP-binding)"/>
    <property type="match status" value="2"/>
</dbReference>
<organism evidence="8 9">
    <name type="scientific">Ferruginibacter yonginensis</name>
    <dbReference type="NCBI Taxonomy" id="1310416"/>
    <lineage>
        <taxon>Bacteria</taxon>
        <taxon>Pseudomonadati</taxon>
        <taxon>Bacteroidota</taxon>
        <taxon>Chitinophagia</taxon>
        <taxon>Chitinophagales</taxon>
        <taxon>Chitinophagaceae</taxon>
        <taxon>Ferruginibacter</taxon>
    </lineage>
</organism>
<dbReference type="PIRSF" id="PIRSF000157">
    <property type="entry name" value="Oxoglu_dh_E1"/>
    <property type="match status" value="1"/>
</dbReference>
<dbReference type="EMBL" id="JBHSCZ010000002">
    <property type="protein sequence ID" value="MFC4263512.1"/>
    <property type="molecule type" value="Genomic_DNA"/>
</dbReference>
<evidence type="ECO:0000313" key="9">
    <source>
        <dbReference type="Proteomes" id="UP001595907"/>
    </source>
</evidence>
<keyword evidence="6" id="KW-0786">Thiamine pyrophosphate</keyword>
<evidence type="ECO:0000256" key="4">
    <source>
        <dbReference type="ARBA" id="ARBA00012280"/>
    </source>
</evidence>
<dbReference type="NCBIfam" id="TIGR00239">
    <property type="entry name" value="2oxo_dh_E1"/>
    <property type="match status" value="1"/>
</dbReference>
<accession>A0ABV8QUW4</accession>
<feature type="domain" description="Transketolase-like pyrimidine-binding" evidence="7">
    <location>
        <begin position="578"/>
        <end position="771"/>
    </location>
</feature>
<dbReference type="Pfam" id="PF16870">
    <property type="entry name" value="OxoGdeHyase_C"/>
    <property type="match status" value="1"/>
</dbReference>
<name>A0ABV8QUW4_9BACT</name>
<comment type="cofactor">
    <cofactor evidence="1">
        <name>thiamine diphosphate</name>
        <dbReference type="ChEBI" id="CHEBI:58937"/>
    </cofactor>
</comment>
<gene>
    <name evidence="8" type="ORF">ACFOWM_11515</name>
</gene>
<dbReference type="InterPro" id="IPR042179">
    <property type="entry name" value="KGD_C_sf"/>
</dbReference>
<dbReference type="CDD" id="cd02016">
    <property type="entry name" value="TPP_E1_OGDC_like"/>
    <property type="match status" value="1"/>
</dbReference>
<evidence type="ECO:0000256" key="1">
    <source>
        <dbReference type="ARBA" id="ARBA00001964"/>
    </source>
</evidence>
<dbReference type="InterPro" id="IPR031717">
    <property type="entry name" value="ODO-1/KGD_C"/>
</dbReference>
<dbReference type="Gene3D" id="1.10.287.1150">
    <property type="entry name" value="TPP helical domain"/>
    <property type="match status" value="1"/>
</dbReference>
<dbReference type="Gene3D" id="3.40.50.12470">
    <property type="match status" value="1"/>
</dbReference>
<evidence type="ECO:0000256" key="2">
    <source>
        <dbReference type="ARBA" id="ARBA00003906"/>
    </source>
</evidence>
<dbReference type="RefSeq" id="WP_379710178.1">
    <property type="nucleotide sequence ID" value="NZ_JBHSCZ010000002.1"/>
</dbReference>
<keyword evidence="5 8" id="KW-0560">Oxidoreductase</keyword>
<dbReference type="Pfam" id="PF02779">
    <property type="entry name" value="Transket_pyr"/>
    <property type="match status" value="1"/>
</dbReference>
<evidence type="ECO:0000256" key="6">
    <source>
        <dbReference type="ARBA" id="ARBA00023052"/>
    </source>
</evidence>
<comment type="similarity">
    <text evidence="3">Belongs to the alpha-ketoglutarate dehydrogenase family.</text>
</comment>
<dbReference type="PANTHER" id="PTHR23152:SF4">
    <property type="entry name" value="2-OXOADIPATE DEHYDROGENASE COMPLEX COMPONENT E1"/>
    <property type="match status" value="1"/>
</dbReference>
<dbReference type="InterPro" id="IPR001017">
    <property type="entry name" value="DH_E1"/>
</dbReference>
<evidence type="ECO:0000256" key="5">
    <source>
        <dbReference type="ARBA" id="ARBA00023002"/>
    </source>
</evidence>
<dbReference type="NCBIfam" id="NF006914">
    <property type="entry name" value="PRK09404.1"/>
    <property type="match status" value="1"/>
</dbReference>
<evidence type="ECO:0000313" key="8">
    <source>
        <dbReference type="EMBL" id="MFC4263512.1"/>
    </source>
</evidence>
<dbReference type="Pfam" id="PF00676">
    <property type="entry name" value="E1_dh"/>
    <property type="match status" value="1"/>
</dbReference>
<reference evidence="9" key="1">
    <citation type="journal article" date="2019" name="Int. J. Syst. Evol. Microbiol.">
        <title>The Global Catalogue of Microorganisms (GCM) 10K type strain sequencing project: providing services to taxonomists for standard genome sequencing and annotation.</title>
        <authorList>
            <consortium name="The Broad Institute Genomics Platform"/>
            <consortium name="The Broad Institute Genome Sequencing Center for Infectious Disease"/>
            <person name="Wu L."/>
            <person name="Ma J."/>
        </authorList>
    </citation>
    <scope>NUCLEOTIDE SEQUENCE [LARGE SCALE GENOMIC DNA]</scope>
    <source>
        <strain evidence="9">CECT 8289</strain>
    </source>
</reference>